<gene>
    <name evidence="10" type="ORF">B1C78_06155</name>
</gene>
<dbReference type="SUPFAM" id="SSF46785">
    <property type="entry name" value="Winged helix' DNA-binding domain"/>
    <property type="match status" value="1"/>
</dbReference>
<feature type="domain" description="Siroheme decarboxylase AsnC-like ligand binding" evidence="8">
    <location>
        <begin position="67"/>
        <end position="140"/>
    </location>
</feature>
<dbReference type="InterPro" id="IPR040523">
    <property type="entry name" value="AsnC_trans_reg2"/>
</dbReference>
<comment type="similarity">
    <text evidence="3">Belongs to the Ahb/Nir family.</text>
</comment>
<dbReference type="EMBL" id="MVBK01000035">
    <property type="protein sequence ID" value="OOG25727.1"/>
    <property type="molecule type" value="Genomic_DNA"/>
</dbReference>
<dbReference type="Gene3D" id="1.10.10.10">
    <property type="entry name" value="Winged helix-like DNA-binding domain superfamily/Winged helix DNA-binding domain"/>
    <property type="match status" value="1"/>
</dbReference>
<comment type="catalytic activity">
    <reaction evidence="7">
        <text>siroheme + 2 H(+) = 12,18-didecarboxysiroheme + 2 CO2</text>
        <dbReference type="Rhea" id="RHEA:19093"/>
        <dbReference type="ChEBI" id="CHEBI:15378"/>
        <dbReference type="ChEBI" id="CHEBI:16526"/>
        <dbReference type="ChEBI" id="CHEBI:60052"/>
        <dbReference type="ChEBI" id="CHEBI:140497"/>
        <dbReference type="EC" id="4.1.1.111"/>
    </reaction>
</comment>
<dbReference type="Pfam" id="PF17805">
    <property type="entry name" value="AsnC_trans_reg2"/>
    <property type="match status" value="1"/>
</dbReference>
<evidence type="ECO:0000256" key="3">
    <source>
        <dbReference type="ARBA" id="ARBA00023457"/>
    </source>
</evidence>
<dbReference type="OrthoDB" id="5568033at2"/>
<evidence type="ECO:0000259" key="9">
    <source>
        <dbReference type="Pfam" id="PF22451"/>
    </source>
</evidence>
<dbReference type="EC" id="4.1.1.111" evidence="5"/>
<comment type="function">
    <text evidence="6">Involved in heme d1 biosynthesis. Catalyzes the decarboxylation of siroheme into didecarboxysiroheme.</text>
</comment>
<dbReference type="PANTHER" id="PTHR43413">
    <property type="entry name" value="TRANSCRIPTIONAL REGULATOR, ASNC FAMILY"/>
    <property type="match status" value="1"/>
</dbReference>
<dbReference type="InterPro" id="IPR036388">
    <property type="entry name" value="WH-like_DNA-bd_sf"/>
</dbReference>
<comment type="caution">
    <text evidence="10">The sequence shown here is derived from an EMBL/GenBank/DDBJ whole genome shotgun (WGS) entry which is preliminary data.</text>
</comment>
<organism evidence="10 11">
    <name type="scientific">Thioalkalivibrio denitrificans</name>
    <dbReference type="NCBI Taxonomy" id="108003"/>
    <lineage>
        <taxon>Bacteria</taxon>
        <taxon>Pseudomonadati</taxon>
        <taxon>Pseudomonadota</taxon>
        <taxon>Gammaproteobacteria</taxon>
        <taxon>Chromatiales</taxon>
        <taxon>Ectothiorhodospiraceae</taxon>
        <taxon>Thioalkalivibrio</taxon>
    </lineage>
</organism>
<dbReference type="GO" id="GO:0016829">
    <property type="term" value="F:lyase activity"/>
    <property type="evidence" value="ECO:0007669"/>
    <property type="project" value="UniProtKB-KW"/>
</dbReference>
<dbReference type="STRING" id="108003.B1C78_06155"/>
<evidence type="ECO:0000313" key="10">
    <source>
        <dbReference type="EMBL" id="OOG25727.1"/>
    </source>
</evidence>
<dbReference type="Gene3D" id="3.30.70.3460">
    <property type="match status" value="1"/>
</dbReference>
<evidence type="ECO:0000256" key="7">
    <source>
        <dbReference type="ARBA" id="ARBA00048470"/>
    </source>
</evidence>
<keyword evidence="1" id="KW-0456">Lyase</keyword>
<sequence length="151" mass="17248">MELTHLEKRLLNDFQRDLPLSQRPYADMAEQLGVSEQEVIDTLERLRERGVVSRVGAVFRPHSVGVSTLAAMAVPEAELERVAEAITAYPHVNHNYEREHEYNLWFVVTAKDESELCGVLEDMERSTGLSVLALPLLEDYHIDLGFDLQWT</sequence>
<dbReference type="Proteomes" id="UP000189462">
    <property type="component" value="Unassembled WGS sequence"/>
</dbReference>
<evidence type="ECO:0000256" key="2">
    <source>
        <dbReference type="ARBA" id="ARBA00023444"/>
    </source>
</evidence>
<dbReference type="InterPro" id="IPR050684">
    <property type="entry name" value="HTH-Siroheme_Decarb"/>
</dbReference>
<dbReference type="InterPro" id="IPR036390">
    <property type="entry name" value="WH_DNA-bd_sf"/>
</dbReference>
<evidence type="ECO:0000313" key="11">
    <source>
        <dbReference type="Proteomes" id="UP000189462"/>
    </source>
</evidence>
<dbReference type="InterPro" id="IPR053953">
    <property type="entry name" value="NirdL-like_HTH"/>
</dbReference>
<feature type="domain" description="Siroheme decarboxylase NirL-like HTH" evidence="9">
    <location>
        <begin position="7"/>
        <end position="52"/>
    </location>
</feature>
<dbReference type="Pfam" id="PF22451">
    <property type="entry name" value="NirdL-like_HTH"/>
    <property type="match status" value="1"/>
</dbReference>
<comment type="subunit">
    <text evidence="4">Probably forms a complex composed of NirD, NirL, NirG and NirH. All proteins are required for the total conversion of siroheme to didecarboxysiroheme.</text>
</comment>
<evidence type="ECO:0000256" key="5">
    <source>
        <dbReference type="ARBA" id="ARBA00023471"/>
    </source>
</evidence>
<evidence type="ECO:0000256" key="6">
    <source>
        <dbReference type="ARBA" id="ARBA00045291"/>
    </source>
</evidence>
<protein>
    <recommendedName>
        <fullName evidence="5">siroheme decarboxylase</fullName>
        <ecNumber evidence="5">4.1.1.111</ecNumber>
    </recommendedName>
</protein>
<evidence type="ECO:0000259" key="8">
    <source>
        <dbReference type="Pfam" id="PF17805"/>
    </source>
</evidence>
<comment type="pathway">
    <text evidence="2">Porphyrin-containing compound metabolism.</text>
</comment>
<accession>A0A1V3NKT0</accession>
<keyword evidence="11" id="KW-1185">Reference proteome</keyword>
<name>A0A1V3NKT0_9GAMM</name>
<dbReference type="AlphaFoldDB" id="A0A1V3NKT0"/>
<proteinExistence type="inferred from homology"/>
<evidence type="ECO:0000256" key="4">
    <source>
        <dbReference type="ARBA" id="ARBA00023465"/>
    </source>
</evidence>
<dbReference type="PANTHER" id="PTHR43413:SF1">
    <property type="entry name" value="SIROHEME DECARBOXYLASE NIRL SUBUNIT"/>
    <property type="match status" value="1"/>
</dbReference>
<evidence type="ECO:0000256" key="1">
    <source>
        <dbReference type="ARBA" id="ARBA00023239"/>
    </source>
</evidence>
<dbReference type="RefSeq" id="WP_077278306.1">
    <property type="nucleotide sequence ID" value="NZ_MVBK01000035.1"/>
</dbReference>
<reference evidence="10 11" key="1">
    <citation type="submission" date="2017-02" db="EMBL/GenBank/DDBJ databases">
        <title>Genomic diversity within the haloalkaliphilic genus Thioalkalivibrio.</title>
        <authorList>
            <person name="Ahn A.-C."/>
            <person name="Meier-Kolthoff J."/>
            <person name="Overmars L."/>
            <person name="Richter M."/>
            <person name="Woyke T."/>
            <person name="Sorokin D.Y."/>
            <person name="Muyzer G."/>
        </authorList>
    </citation>
    <scope>NUCLEOTIDE SEQUENCE [LARGE SCALE GENOMIC DNA]</scope>
    <source>
        <strain evidence="10 11">ALJD</strain>
    </source>
</reference>